<dbReference type="InterPro" id="IPR058245">
    <property type="entry name" value="NreC/VraR/RcsB-like_REC"/>
</dbReference>
<dbReference type="PRINTS" id="PR00038">
    <property type="entry name" value="HTHLUXR"/>
</dbReference>
<keyword evidence="4" id="KW-0804">Transcription</keyword>
<dbReference type="CDD" id="cd06170">
    <property type="entry name" value="LuxR_C_like"/>
    <property type="match status" value="1"/>
</dbReference>
<dbReference type="SUPFAM" id="SSF52172">
    <property type="entry name" value="CheY-like"/>
    <property type="match status" value="1"/>
</dbReference>
<dbReference type="InterPro" id="IPR036388">
    <property type="entry name" value="WH-like_DNA-bd_sf"/>
</dbReference>
<dbReference type="AlphaFoldDB" id="A0A9D7S845"/>
<gene>
    <name evidence="8" type="ORF">IPO85_05035</name>
</gene>
<organism evidence="8 9">
    <name type="scientific">Candidatus Defluviibacterium haderslevense</name>
    <dbReference type="NCBI Taxonomy" id="2981993"/>
    <lineage>
        <taxon>Bacteria</taxon>
        <taxon>Pseudomonadati</taxon>
        <taxon>Bacteroidota</taxon>
        <taxon>Saprospiria</taxon>
        <taxon>Saprospirales</taxon>
        <taxon>Saprospiraceae</taxon>
        <taxon>Candidatus Defluviibacterium</taxon>
    </lineage>
</organism>
<evidence type="ECO:0000256" key="5">
    <source>
        <dbReference type="PROSITE-ProRule" id="PRU00169"/>
    </source>
</evidence>
<dbReference type="Pfam" id="PF00196">
    <property type="entry name" value="GerE"/>
    <property type="match status" value="1"/>
</dbReference>
<accession>A0A9D7S845</accession>
<dbReference type="PROSITE" id="PS00622">
    <property type="entry name" value="HTH_LUXR_1"/>
    <property type="match status" value="1"/>
</dbReference>
<evidence type="ECO:0000259" key="6">
    <source>
        <dbReference type="PROSITE" id="PS50043"/>
    </source>
</evidence>
<dbReference type="EMBL" id="JADKFW010000004">
    <property type="protein sequence ID" value="MBK9716872.1"/>
    <property type="molecule type" value="Genomic_DNA"/>
</dbReference>
<dbReference type="InterPro" id="IPR039420">
    <property type="entry name" value="WalR-like"/>
</dbReference>
<dbReference type="Gene3D" id="1.10.10.10">
    <property type="entry name" value="Winged helix-like DNA-binding domain superfamily/Winged helix DNA-binding domain"/>
    <property type="match status" value="1"/>
</dbReference>
<dbReference type="InterPro" id="IPR000792">
    <property type="entry name" value="Tscrpt_reg_LuxR_C"/>
</dbReference>
<feature type="domain" description="HTH luxR-type" evidence="6">
    <location>
        <begin position="156"/>
        <end position="221"/>
    </location>
</feature>
<evidence type="ECO:0000313" key="9">
    <source>
        <dbReference type="Proteomes" id="UP000808349"/>
    </source>
</evidence>
<reference evidence="8 9" key="1">
    <citation type="submission" date="2020-10" db="EMBL/GenBank/DDBJ databases">
        <title>Connecting structure to function with the recovery of over 1000 high-quality activated sludge metagenome-assembled genomes encoding full-length rRNA genes using long-read sequencing.</title>
        <authorList>
            <person name="Singleton C.M."/>
            <person name="Petriglieri F."/>
            <person name="Kristensen J.M."/>
            <person name="Kirkegaard R.H."/>
            <person name="Michaelsen T.Y."/>
            <person name="Andersen M.H."/>
            <person name="Karst S.M."/>
            <person name="Dueholm M.S."/>
            <person name="Nielsen P.H."/>
            <person name="Albertsen M."/>
        </authorList>
    </citation>
    <scope>NUCLEOTIDE SEQUENCE [LARGE SCALE GENOMIC DNA]</scope>
    <source>
        <strain evidence="8">Ribe_18-Q3-R11-54_BAT3C.373</strain>
    </source>
</reference>
<dbReference type="InterPro" id="IPR016032">
    <property type="entry name" value="Sig_transdc_resp-reg_C-effctor"/>
</dbReference>
<evidence type="ECO:0000313" key="8">
    <source>
        <dbReference type="EMBL" id="MBK9716872.1"/>
    </source>
</evidence>
<dbReference type="Proteomes" id="UP000808349">
    <property type="component" value="Unassembled WGS sequence"/>
</dbReference>
<dbReference type="CDD" id="cd17535">
    <property type="entry name" value="REC_NarL-like"/>
    <property type="match status" value="1"/>
</dbReference>
<dbReference type="PANTHER" id="PTHR43214:SF41">
    <property type="entry name" value="NITRATE_NITRITE RESPONSE REGULATOR PROTEIN NARP"/>
    <property type="match status" value="1"/>
</dbReference>
<dbReference type="PROSITE" id="PS50043">
    <property type="entry name" value="HTH_LUXR_2"/>
    <property type="match status" value="1"/>
</dbReference>
<keyword evidence="2" id="KW-0805">Transcription regulation</keyword>
<dbReference type="PROSITE" id="PS50110">
    <property type="entry name" value="RESPONSE_REGULATORY"/>
    <property type="match status" value="1"/>
</dbReference>
<comment type="caution">
    <text evidence="8">The sequence shown here is derived from an EMBL/GenBank/DDBJ whole genome shotgun (WGS) entry which is preliminary data.</text>
</comment>
<feature type="domain" description="Response regulatory" evidence="7">
    <location>
        <begin position="5"/>
        <end position="124"/>
    </location>
</feature>
<dbReference type="InterPro" id="IPR011006">
    <property type="entry name" value="CheY-like_superfamily"/>
</dbReference>
<protein>
    <submittedName>
        <fullName evidence="8">Response regulator transcription factor</fullName>
    </submittedName>
</protein>
<dbReference type="GO" id="GO:0003677">
    <property type="term" value="F:DNA binding"/>
    <property type="evidence" value="ECO:0007669"/>
    <property type="project" value="UniProtKB-KW"/>
</dbReference>
<dbReference type="Pfam" id="PF00072">
    <property type="entry name" value="Response_reg"/>
    <property type="match status" value="1"/>
</dbReference>
<keyword evidence="3" id="KW-0238">DNA-binding</keyword>
<dbReference type="GO" id="GO:0000160">
    <property type="term" value="P:phosphorelay signal transduction system"/>
    <property type="evidence" value="ECO:0007669"/>
    <property type="project" value="InterPro"/>
</dbReference>
<dbReference type="GO" id="GO:0006355">
    <property type="term" value="P:regulation of DNA-templated transcription"/>
    <property type="evidence" value="ECO:0007669"/>
    <property type="project" value="InterPro"/>
</dbReference>
<dbReference type="PANTHER" id="PTHR43214">
    <property type="entry name" value="TWO-COMPONENT RESPONSE REGULATOR"/>
    <property type="match status" value="1"/>
</dbReference>
<dbReference type="SUPFAM" id="SSF46894">
    <property type="entry name" value="C-terminal effector domain of the bipartite response regulators"/>
    <property type="match status" value="1"/>
</dbReference>
<sequence length="223" mass="25254">MNSLNIGVVDDHWLFLKGFVLILSKLKTSYELNIILESTNEADALKKLNSETLDLIFLDLNLQQTDGIRLIPKLKELFPKIKIIIVSMSTDVKLVREAFQKGADGYLSKNSDYEDLSLAIEEVMEGKIFFGKGIESTYRTIAEQNKLSSAPVAINRFTAKYHLTKRELEILEMISQGKSSKDIASELFISKETVNVHRKNVMRKLEANSALSLVKIARDFNLI</sequence>
<proteinExistence type="predicted"/>
<keyword evidence="1 5" id="KW-0597">Phosphoprotein</keyword>
<dbReference type="InterPro" id="IPR001789">
    <property type="entry name" value="Sig_transdc_resp-reg_receiver"/>
</dbReference>
<feature type="modified residue" description="4-aspartylphosphate" evidence="5">
    <location>
        <position position="59"/>
    </location>
</feature>
<evidence type="ECO:0000259" key="7">
    <source>
        <dbReference type="PROSITE" id="PS50110"/>
    </source>
</evidence>
<dbReference type="Gene3D" id="3.40.50.2300">
    <property type="match status" value="1"/>
</dbReference>
<evidence type="ECO:0000256" key="3">
    <source>
        <dbReference type="ARBA" id="ARBA00023125"/>
    </source>
</evidence>
<dbReference type="SMART" id="SM00421">
    <property type="entry name" value="HTH_LUXR"/>
    <property type="match status" value="1"/>
</dbReference>
<name>A0A9D7S845_9BACT</name>
<evidence type="ECO:0000256" key="4">
    <source>
        <dbReference type="ARBA" id="ARBA00023163"/>
    </source>
</evidence>
<evidence type="ECO:0000256" key="1">
    <source>
        <dbReference type="ARBA" id="ARBA00022553"/>
    </source>
</evidence>
<dbReference type="SMART" id="SM00448">
    <property type="entry name" value="REC"/>
    <property type="match status" value="1"/>
</dbReference>
<evidence type="ECO:0000256" key="2">
    <source>
        <dbReference type="ARBA" id="ARBA00023015"/>
    </source>
</evidence>